<evidence type="ECO:0000259" key="1">
    <source>
        <dbReference type="Pfam" id="PF06985"/>
    </source>
</evidence>
<comment type="caution">
    <text evidence="2">The sequence shown here is derived from an EMBL/GenBank/DDBJ whole genome shotgun (WGS) entry which is preliminary data.</text>
</comment>
<name>A0ABR2I7M7_9PEZI</name>
<feature type="domain" description="Heterokaryon incompatibility" evidence="1">
    <location>
        <begin position="190"/>
        <end position="344"/>
    </location>
</feature>
<gene>
    <name evidence="2" type="ORF">PGQ11_009790</name>
</gene>
<organism evidence="2 3">
    <name type="scientific">Apiospora arundinis</name>
    <dbReference type="NCBI Taxonomy" id="335852"/>
    <lineage>
        <taxon>Eukaryota</taxon>
        <taxon>Fungi</taxon>
        <taxon>Dikarya</taxon>
        <taxon>Ascomycota</taxon>
        <taxon>Pezizomycotina</taxon>
        <taxon>Sordariomycetes</taxon>
        <taxon>Xylariomycetidae</taxon>
        <taxon>Amphisphaeriales</taxon>
        <taxon>Apiosporaceae</taxon>
        <taxon>Apiospora</taxon>
    </lineage>
</organism>
<proteinExistence type="predicted"/>
<evidence type="ECO:0000313" key="3">
    <source>
        <dbReference type="Proteomes" id="UP001390339"/>
    </source>
</evidence>
<evidence type="ECO:0000313" key="2">
    <source>
        <dbReference type="EMBL" id="KAK8859056.1"/>
    </source>
</evidence>
<accession>A0ABR2I7M7</accession>
<reference evidence="2 3" key="1">
    <citation type="journal article" date="2024" name="IMA Fungus">
        <title>Apiospora arundinis, a panoply of carbohydrate-active enzymes and secondary metabolites.</title>
        <authorList>
            <person name="Sorensen T."/>
            <person name="Petersen C."/>
            <person name="Muurmann A.T."/>
            <person name="Christiansen J.V."/>
            <person name="Brundto M.L."/>
            <person name="Overgaard C.K."/>
            <person name="Boysen A.T."/>
            <person name="Wollenberg R.D."/>
            <person name="Larsen T.O."/>
            <person name="Sorensen J.L."/>
            <person name="Nielsen K.L."/>
            <person name="Sondergaard T.E."/>
        </authorList>
    </citation>
    <scope>NUCLEOTIDE SEQUENCE [LARGE SCALE GENOMIC DNA]</scope>
    <source>
        <strain evidence="2 3">AAU 773</strain>
    </source>
</reference>
<dbReference type="InterPro" id="IPR010730">
    <property type="entry name" value="HET"/>
</dbReference>
<dbReference type="EMBL" id="JAPCWZ010000006">
    <property type="protein sequence ID" value="KAK8859056.1"/>
    <property type="molecule type" value="Genomic_DNA"/>
</dbReference>
<dbReference type="Proteomes" id="UP001390339">
    <property type="component" value="Unassembled WGS sequence"/>
</dbReference>
<dbReference type="PANTHER" id="PTHR33112">
    <property type="entry name" value="DOMAIN PROTEIN, PUTATIVE-RELATED"/>
    <property type="match status" value="1"/>
</dbReference>
<dbReference type="PANTHER" id="PTHR33112:SF12">
    <property type="entry name" value="HETEROKARYON INCOMPATIBILITY DOMAIN-CONTAINING PROTEIN"/>
    <property type="match status" value="1"/>
</dbReference>
<sequence>MHNSSPNCETCKRVASVVDGTYVPSSIDNEQLQCVIGTFSELSQNQAACELCELVVSKLREDPRSDAYGPDCIVTFWQWDKPTDYRWSYGFLEDEDVNCVSCGQYHSSVTLIDMPRTSGLESDLNPNWVDLNRLKDWARHCDSTHQGTCHGLSGWADVAPPSLAPLLLVDVKTQSIVEVDLSMPHQEIKYAALSYVWGRLPDVLESTQANLPQLKLPGALALPAFSHALPETVRDAIALTHRLGLDYLWVDRLCIVQDDATSKPLQLAQMGAIYANSYLTIVAADGADANYGLRGSVEGVSRPRHFRPSAVTHKPGGKALTVKPVFAHDYNVTEWERRGWTFQERALSRRNLVFQEGRVFWECYGDIWTQEIPYDPGRASGPMEARQRWKAQKPSAYQLTMSAWPDLAQYEMLVYKYSERILSFPSDGLNAFLGISAELSRSFRGGFLFGLPEYYFDIALLWAPSSTMRRRLVAGKPDPLLPSWSWAGWEGSPVNLSILPNLQRQVDGEVFGSSTLEYIEIYPTVKWLKTRPDIQEQEEVDNGYYEAVQFKHNNAKSLPRGWSRISVPQGQSGPAPGFRHESLPVTEFTWPLHVPEHPLPLSLTRWESLLRFRAARSYLFVVPRLHRDWEMKHWNTATNTAAEAASLFHIRYASGDWAGVLFSNDFDTPPAGEQERCEFIVVSGGFTSKDETGDHNGLEEWAQVAKIKDLDTYEFYNVLWIERVGSIAYRKALGRVWKDAWDRQPSDVIDVVLG</sequence>
<protein>
    <submittedName>
        <fullName evidence="2">HET-domain-containing protein</fullName>
    </submittedName>
</protein>
<dbReference type="Pfam" id="PF06985">
    <property type="entry name" value="HET"/>
    <property type="match status" value="1"/>
</dbReference>
<keyword evidence="3" id="KW-1185">Reference proteome</keyword>